<dbReference type="RefSeq" id="WP_220652070.1">
    <property type="nucleotide sequence ID" value="NZ_CP080648.1"/>
</dbReference>
<dbReference type="Pfam" id="PF13649">
    <property type="entry name" value="Methyltransf_25"/>
    <property type="match status" value="1"/>
</dbReference>
<dbReference type="InterPro" id="IPR029063">
    <property type="entry name" value="SAM-dependent_MTases_sf"/>
</dbReference>
<geneLocation type="plasmid" evidence="5 6">
    <name>unnamed2</name>
</geneLocation>
<protein>
    <submittedName>
        <fullName evidence="5">Class I SAM-dependent methyltransferase</fullName>
    </submittedName>
</protein>
<dbReference type="EMBL" id="CP080648">
    <property type="protein sequence ID" value="QYX83606.1"/>
    <property type="molecule type" value="Genomic_DNA"/>
</dbReference>
<dbReference type="PANTHER" id="PTHR43464:SF19">
    <property type="entry name" value="UBIQUINONE BIOSYNTHESIS O-METHYLTRANSFERASE, MITOCHONDRIAL"/>
    <property type="match status" value="1"/>
</dbReference>
<dbReference type="GO" id="GO:0008168">
    <property type="term" value="F:methyltransferase activity"/>
    <property type="evidence" value="ECO:0007669"/>
    <property type="project" value="UniProtKB-KW"/>
</dbReference>
<sequence length="236" mass="25712">MYGAEFAEIYDLIHQGRGKDYALEAQFVAGLAREKAPAATSLLDVACATGSHLGAFAEMFETVAGVELSAPMVEVARRKLGDTVHQGDMRDFDLGTRFSVVTCMFGSIGHAMTEPELVAALRRFEAHLEDGGVIVVDPWWFDDTFTPGHVAGDVCTVDGLTMARVSHATRQDDKSRMEVHYTVAGPDAGISHFVETYLARLYTREQYEKAFAEAGLTAEYLPGVQNGRGLFLAVRA</sequence>
<dbReference type="Gene3D" id="2.20.130.10">
    <property type="entry name" value="CAC2371-like domains"/>
    <property type="match status" value="1"/>
</dbReference>
<evidence type="ECO:0000259" key="4">
    <source>
        <dbReference type="Pfam" id="PF13649"/>
    </source>
</evidence>
<feature type="domain" description="Methyltransferase" evidence="4">
    <location>
        <begin position="43"/>
        <end position="132"/>
    </location>
</feature>
<proteinExistence type="predicted"/>
<evidence type="ECO:0000256" key="2">
    <source>
        <dbReference type="ARBA" id="ARBA00022679"/>
    </source>
</evidence>
<name>A0ABX8Y5Z1_9ACTN</name>
<keyword evidence="2" id="KW-0808">Transferase</keyword>
<evidence type="ECO:0000256" key="1">
    <source>
        <dbReference type="ARBA" id="ARBA00022603"/>
    </source>
</evidence>
<accession>A0ABX8Y5Z1</accession>
<dbReference type="GO" id="GO:0032259">
    <property type="term" value="P:methylation"/>
    <property type="evidence" value="ECO:0007669"/>
    <property type="project" value="UniProtKB-KW"/>
</dbReference>
<evidence type="ECO:0000313" key="5">
    <source>
        <dbReference type="EMBL" id="QYX83606.1"/>
    </source>
</evidence>
<dbReference type="SUPFAM" id="SSF53335">
    <property type="entry name" value="S-adenosyl-L-methionine-dependent methyltransferases"/>
    <property type="match status" value="1"/>
</dbReference>
<evidence type="ECO:0000313" key="6">
    <source>
        <dbReference type="Proteomes" id="UP000827138"/>
    </source>
</evidence>
<keyword evidence="1 5" id="KW-0489">Methyltransferase</keyword>
<reference evidence="5 6" key="1">
    <citation type="submission" date="2021-08" db="EMBL/GenBank/DDBJ databases">
        <authorList>
            <person name="Ping M."/>
        </authorList>
    </citation>
    <scope>NUCLEOTIDE SEQUENCE [LARGE SCALE GENOMIC DNA]</scope>
    <source>
        <strain evidence="5 6">MG28</strain>
        <plasmid evidence="5 6">unnamed2</plasmid>
    </source>
</reference>
<organism evidence="5 6">
    <name type="scientific">Streptomyces akebiae</name>
    <dbReference type="NCBI Taxonomy" id="2865673"/>
    <lineage>
        <taxon>Bacteria</taxon>
        <taxon>Bacillati</taxon>
        <taxon>Actinomycetota</taxon>
        <taxon>Actinomycetes</taxon>
        <taxon>Kitasatosporales</taxon>
        <taxon>Streptomycetaceae</taxon>
        <taxon>Streptomyces</taxon>
    </lineage>
</organism>
<dbReference type="Gene3D" id="3.40.50.150">
    <property type="entry name" value="Vaccinia Virus protein VP39"/>
    <property type="match status" value="1"/>
</dbReference>
<keyword evidence="3" id="KW-0949">S-adenosyl-L-methionine</keyword>
<dbReference type="PANTHER" id="PTHR43464">
    <property type="entry name" value="METHYLTRANSFERASE"/>
    <property type="match status" value="1"/>
</dbReference>
<evidence type="ECO:0000256" key="3">
    <source>
        <dbReference type="ARBA" id="ARBA00022691"/>
    </source>
</evidence>
<keyword evidence="5" id="KW-0614">Plasmid</keyword>
<dbReference type="Proteomes" id="UP000827138">
    <property type="component" value="Plasmid unnamed2"/>
</dbReference>
<dbReference type="CDD" id="cd02440">
    <property type="entry name" value="AdoMet_MTases"/>
    <property type="match status" value="1"/>
</dbReference>
<dbReference type="InterPro" id="IPR041698">
    <property type="entry name" value="Methyltransf_25"/>
</dbReference>
<gene>
    <name evidence="5" type="ORF">K1J60_45145</name>
</gene>
<keyword evidence="6" id="KW-1185">Reference proteome</keyword>